<keyword evidence="6 8" id="KW-0067">ATP-binding</keyword>
<feature type="binding site" evidence="8">
    <location>
        <position position="395"/>
    </location>
    <ligand>
        <name>Zn(2+)</name>
        <dbReference type="ChEBI" id="CHEBI:29105"/>
        <label>1</label>
    </ligand>
</feature>
<dbReference type="HAMAP" id="MF_00983">
    <property type="entry name" value="PriA"/>
    <property type="match status" value="1"/>
</dbReference>
<keyword evidence="2 8" id="KW-0235">DNA replication</keyword>
<comment type="caution">
    <text evidence="8">As this protein does not have any detectable helicase domains, it probably does not have helicase activity.</text>
</comment>
<gene>
    <name evidence="8" type="primary">priA</name>
    <name evidence="11" type="ORF">GCM10009817_34770</name>
</gene>
<feature type="binding site" evidence="8">
    <location>
        <position position="425"/>
    </location>
    <ligand>
        <name>Zn(2+)</name>
        <dbReference type="ChEBI" id="CHEBI:29105"/>
        <label>2</label>
    </ligand>
</feature>
<name>A0ABP5E1K1_9MICO</name>
<feature type="binding site" evidence="8">
    <location>
        <position position="422"/>
    </location>
    <ligand>
        <name>Zn(2+)</name>
        <dbReference type="ChEBI" id="CHEBI:29105"/>
        <label>2</label>
    </ligand>
</feature>
<dbReference type="RefSeq" id="WP_344065561.1">
    <property type="nucleotide sequence ID" value="NZ_BAAAPU010000010.1"/>
</dbReference>
<dbReference type="InterPro" id="IPR042115">
    <property type="entry name" value="PriA_3primeBD_sf"/>
</dbReference>
<dbReference type="Proteomes" id="UP001500013">
    <property type="component" value="Unassembled WGS sequence"/>
</dbReference>
<feature type="binding site" evidence="8">
    <location>
        <position position="404"/>
    </location>
    <ligand>
        <name>Zn(2+)</name>
        <dbReference type="ChEBI" id="CHEBI:29105"/>
        <label>2</label>
    </ligand>
</feature>
<dbReference type="Gene3D" id="3.40.1440.60">
    <property type="entry name" value="PriA, 3(prime) DNA-binding domain"/>
    <property type="match status" value="1"/>
</dbReference>
<dbReference type="Pfam" id="PF17764">
    <property type="entry name" value="PriA_3primeBD"/>
    <property type="match status" value="1"/>
</dbReference>
<evidence type="ECO:0000256" key="1">
    <source>
        <dbReference type="ARBA" id="ARBA00022515"/>
    </source>
</evidence>
<dbReference type="PANTHER" id="PTHR30580:SF0">
    <property type="entry name" value="PRIMOSOMAL PROTEIN N"/>
    <property type="match status" value="1"/>
</dbReference>
<feature type="region of interest" description="Disordered" evidence="9">
    <location>
        <begin position="124"/>
        <end position="145"/>
    </location>
</feature>
<keyword evidence="12" id="KW-1185">Reference proteome</keyword>
<sequence>MGDDENEQRPADRPVAAVVVETPLAHLDRVFEYAVPDELAADAVPGARVRVRFAGRELDGFVVERREQPQHDGRLTPLRRVVSPEPVLTPELLTLCRAVAERYAGTLSDVLRLAVPKRHATAERNLPQQSPAGDPAHEEVTVPAPGPWAAYPAGSSWLRRLAEGEGPAAAWTALPSRPAGDDWAAAMAVAAATALAAGRGALIVVPDHRDVDRLDAAVVALLGKGRHVRLTADQGPQARYTAWLKVLRGHVKVVIGTRAAAFAPVHDLGLVAWWDDGDDLLSEPRAPYHHAGVVLGLRAVATGAALLTGGFSRSLRVQVAVESGALVPVEAGAAALRAAAPRVTIAGEGADEERDGPAARAHIPSRAWRVAKDALVDGPVLLQVPRRGYLPALSCAECRTPVRCSRCQGPVALGAPGTAPACRWCGLALGGAGFECAHCGSRRLRSSITGARRTAEEIGRAFPGFPVHTSGSGEVLATVGREPALVIATPGAEPVAEGGYTAVLLLDAWASLDLPVLDAPLEALRRWVAAAALARQGRAVVLSGAPEAVALPSVEALVRWDPAWLAARELEERRELGLPPAVRMAQLTGGRRALEEALEQADLPGSAQVLGPVKLSQTASALRRVAVDADGQRAPADHHVLVRVPLSETPALTRALVSLKAFRSARKEAEVVTVRVDPLDTF</sequence>
<comment type="subunit">
    <text evidence="8">Component of the replication restart primosome.</text>
</comment>
<reference evidence="12" key="1">
    <citation type="journal article" date="2019" name="Int. J. Syst. Evol. Microbiol.">
        <title>The Global Catalogue of Microorganisms (GCM) 10K type strain sequencing project: providing services to taxonomists for standard genome sequencing and annotation.</title>
        <authorList>
            <consortium name="The Broad Institute Genomics Platform"/>
            <consortium name="The Broad Institute Genome Sequencing Center for Infectious Disease"/>
            <person name="Wu L."/>
            <person name="Ma J."/>
        </authorList>
    </citation>
    <scope>NUCLEOTIDE SEQUENCE [LARGE SCALE GENOMIC DNA]</scope>
    <source>
        <strain evidence="12">JCM 15628</strain>
    </source>
</reference>
<evidence type="ECO:0000256" key="4">
    <source>
        <dbReference type="ARBA" id="ARBA00022741"/>
    </source>
</evidence>
<dbReference type="InterPro" id="IPR005259">
    <property type="entry name" value="PriA"/>
</dbReference>
<evidence type="ECO:0000256" key="6">
    <source>
        <dbReference type="ARBA" id="ARBA00022840"/>
    </source>
</evidence>
<feature type="domain" description="Primosomal protein N' 3' DNA-binding" evidence="10">
    <location>
        <begin position="18"/>
        <end position="116"/>
    </location>
</feature>
<keyword evidence="1 8" id="KW-0639">Primosome</keyword>
<dbReference type="InterPro" id="IPR041222">
    <property type="entry name" value="PriA_3primeBD"/>
</dbReference>
<evidence type="ECO:0000256" key="5">
    <source>
        <dbReference type="ARBA" id="ARBA00022833"/>
    </source>
</evidence>
<feature type="binding site" evidence="8">
    <location>
        <position position="398"/>
    </location>
    <ligand>
        <name>Zn(2+)</name>
        <dbReference type="ChEBI" id="CHEBI:29105"/>
        <label>1</label>
    </ligand>
</feature>
<evidence type="ECO:0000259" key="10">
    <source>
        <dbReference type="Pfam" id="PF17764"/>
    </source>
</evidence>
<dbReference type="Gene3D" id="3.40.50.300">
    <property type="entry name" value="P-loop containing nucleotide triphosphate hydrolases"/>
    <property type="match status" value="1"/>
</dbReference>
<comment type="function">
    <text evidence="8">Initiates the restart of stalled replication forks, which reloads the replicative helicase on sites other than the origin of replication. Recognizes and binds to abandoned replication forks and remodels them to uncover a helicase loading site. Promotes assembly of the primosome at these replication forks.</text>
</comment>
<evidence type="ECO:0000256" key="3">
    <source>
        <dbReference type="ARBA" id="ARBA00022723"/>
    </source>
</evidence>
<comment type="similarity">
    <text evidence="8">Belongs to the helicase family. PriA subfamily.</text>
</comment>
<proteinExistence type="inferred from homology"/>
<accession>A0ABP5E1K1</accession>
<dbReference type="InterPro" id="IPR027417">
    <property type="entry name" value="P-loop_NTPase"/>
</dbReference>
<keyword evidence="4 8" id="KW-0547">Nucleotide-binding</keyword>
<evidence type="ECO:0000256" key="9">
    <source>
        <dbReference type="SAM" id="MobiDB-lite"/>
    </source>
</evidence>
<protein>
    <recommendedName>
        <fullName evidence="8">Probable replication restart protein PriA</fullName>
    </recommendedName>
    <alternativeName>
        <fullName evidence="8">Putative ATP-dependent DNA helicase PriA</fullName>
    </alternativeName>
</protein>
<feature type="binding site" evidence="8">
    <location>
        <position position="407"/>
    </location>
    <ligand>
        <name>Zn(2+)</name>
        <dbReference type="ChEBI" id="CHEBI:29105"/>
        <label>2</label>
    </ligand>
</feature>
<keyword evidence="7 8" id="KW-0238">DNA-binding</keyword>
<dbReference type="EMBL" id="BAAAPU010000010">
    <property type="protein sequence ID" value="GAA1989862.1"/>
    <property type="molecule type" value="Genomic_DNA"/>
</dbReference>
<comment type="cofactor">
    <cofactor evidence="8">
        <name>Zn(2+)</name>
        <dbReference type="ChEBI" id="CHEBI:29105"/>
    </cofactor>
    <text evidence="8">Binds 2 zinc ions per subunit.</text>
</comment>
<dbReference type="PANTHER" id="PTHR30580">
    <property type="entry name" value="PRIMOSOMAL PROTEIN N"/>
    <property type="match status" value="1"/>
</dbReference>
<evidence type="ECO:0000313" key="12">
    <source>
        <dbReference type="Proteomes" id="UP001500013"/>
    </source>
</evidence>
<feature type="binding site" evidence="8">
    <location>
        <position position="436"/>
    </location>
    <ligand>
        <name>Zn(2+)</name>
        <dbReference type="ChEBI" id="CHEBI:29105"/>
        <label>1</label>
    </ligand>
</feature>
<dbReference type="SUPFAM" id="SSF52540">
    <property type="entry name" value="P-loop containing nucleoside triphosphate hydrolases"/>
    <property type="match status" value="1"/>
</dbReference>
<keyword evidence="3 8" id="KW-0479">Metal-binding</keyword>
<evidence type="ECO:0000256" key="2">
    <source>
        <dbReference type="ARBA" id="ARBA00022705"/>
    </source>
</evidence>
<evidence type="ECO:0000256" key="8">
    <source>
        <dbReference type="HAMAP-Rule" id="MF_00983"/>
    </source>
</evidence>
<comment type="caution">
    <text evidence="11">The sequence shown here is derived from an EMBL/GenBank/DDBJ whole genome shotgun (WGS) entry which is preliminary data.</text>
</comment>
<evidence type="ECO:0000313" key="11">
    <source>
        <dbReference type="EMBL" id="GAA1989862.1"/>
    </source>
</evidence>
<evidence type="ECO:0000256" key="7">
    <source>
        <dbReference type="ARBA" id="ARBA00023125"/>
    </source>
</evidence>
<feature type="binding site" evidence="8">
    <location>
        <position position="439"/>
    </location>
    <ligand>
        <name>Zn(2+)</name>
        <dbReference type="ChEBI" id="CHEBI:29105"/>
        <label>1</label>
    </ligand>
</feature>
<keyword evidence="5 8" id="KW-0862">Zinc</keyword>
<organism evidence="11 12">
    <name type="scientific">Terrabacter lapilli</name>
    <dbReference type="NCBI Taxonomy" id="436231"/>
    <lineage>
        <taxon>Bacteria</taxon>
        <taxon>Bacillati</taxon>
        <taxon>Actinomycetota</taxon>
        <taxon>Actinomycetes</taxon>
        <taxon>Micrococcales</taxon>
        <taxon>Intrasporangiaceae</taxon>
        <taxon>Terrabacter</taxon>
    </lineage>
</organism>